<evidence type="ECO:0000259" key="1">
    <source>
        <dbReference type="PROSITE" id="PS50076"/>
    </source>
</evidence>
<keyword evidence="3" id="KW-1185">Reference proteome</keyword>
<reference evidence="3" key="1">
    <citation type="submission" date="2013-09" db="EMBL/GenBank/DDBJ databases">
        <title>Corchorus olitorius genome sequencing.</title>
        <authorList>
            <person name="Alam M."/>
            <person name="Haque M.S."/>
            <person name="Islam M.S."/>
            <person name="Emdad E.M."/>
            <person name="Islam M.M."/>
            <person name="Ahmed B."/>
            <person name="Halim A."/>
            <person name="Hossen Q.M.M."/>
            <person name="Hossain M.Z."/>
            <person name="Ahmed R."/>
            <person name="Khan M.M."/>
            <person name="Islam R."/>
            <person name="Rashid M.M."/>
            <person name="Khan S.A."/>
            <person name="Rahman M.S."/>
            <person name="Alam M."/>
            <person name="Yahiya A.S."/>
            <person name="Khan M.S."/>
            <person name="Azam M.S."/>
            <person name="Haque T."/>
            <person name="Lashkar M.Z.H."/>
            <person name="Akhand A.I."/>
            <person name="Morshed G."/>
            <person name="Roy S."/>
            <person name="Uddin K.S."/>
            <person name="Rabeya T."/>
            <person name="Hossain A.S."/>
            <person name="Chowdhury A."/>
            <person name="Snigdha A.R."/>
            <person name="Mortoza M.S."/>
            <person name="Matin S.A."/>
            <person name="Hoque S.M.E."/>
            <person name="Islam M.K."/>
            <person name="Roy D.K."/>
            <person name="Haider R."/>
            <person name="Moosa M.M."/>
            <person name="Elias S.M."/>
            <person name="Hasan A.M."/>
            <person name="Jahan S."/>
            <person name="Shafiuddin M."/>
            <person name="Mahmood N."/>
            <person name="Shommy N.S."/>
        </authorList>
    </citation>
    <scope>NUCLEOTIDE SEQUENCE [LARGE SCALE GENOMIC DNA]</scope>
    <source>
        <strain evidence="3">cv. O-4</strain>
    </source>
</reference>
<feature type="domain" description="J" evidence="1">
    <location>
        <begin position="62"/>
        <end position="128"/>
    </location>
</feature>
<dbReference type="AlphaFoldDB" id="A0A1R3JWQ6"/>
<dbReference type="Gene3D" id="1.10.287.110">
    <property type="entry name" value="DnaJ domain"/>
    <property type="match status" value="1"/>
</dbReference>
<evidence type="ECO:0000313" key="2">
    <source>
        <dbReference type="EMBL" id="OMO99292.1"/>
    </source>
</evidence>
<organism evidence="2 3">
    <name type="scientific">Corchorus olitorius</name>
    <dbReference type="NCBI Taxonomy" id="93759"/>
    <lineage>
        <taxon>Eukaryota</taxon>
        <taxon>Viridiplantae</taxon>
        <taxon>Streptophyta</taxon>
        <taxon>Embryophyta</taxon>
        <taxon>Tracheophyta</taxon>
        <taxon>Spermatophyta</taxon>
        <taxon>Magnoliopsida</taxon>
        <taxon>eudicotyledons</taxon>
        <taxon>Gunneridae</taxon>
        <taxon>Pentapetalae</taxon>
        <taxon>rosids</taxon>
        <taxon>malvids</taxon>
        <taxon>Malvales</taxon>
        <taxon>Malvaceae</taxon>
        <taxon>Grewioideae</taxon>
        <taxon>Apeibeae</taxon>
        <taxon>Corchorus</taxon>
    </lineage>
</organism>
<dbReference type="EMBL" id="AWUE01015160">
    <property type="protein sequence ID" value="OMO99292.1"/>
    <property type="molecule type" value="Genomic_DNA"/>
</dbReference>
<dbReference type="SUPFAM" id="SSF46565">
    <property type="entry name" value="Chaperone J-domain"/>
    <property type="match status" value="1"/>
</dbReference>
<dbReference type="Pfam" id="PF11926">
    <property type="entry name" value="DUF3444"/>
    <property type="match status" value="1"/>
</dbReference>
<dbReference type="OrthoDB" id="66964at2759"/>
<dbReference type="CDD" id="cd06257">
    <property type="entry name" value="DnaJ"/>
    <property type="match status" value="1"/>
</dbReference>
<name>A0A1R3JWQ6_9ROSI</name>
<proteinExistence type="predicted"/>
<gene>
    <name evidence="2" type="ORF">COLO4_13368</name>
</gene>
<comment type="caution">
    <text evidence="2">The sequence shown here is derived from an EMBL/GenBank/DDBJ whole genome shotgun (WGS) entry which is preliminary data.</text>
</comment>
<protein>
    <recommendedName>
        <fullName evidence="1">J domain-containing protein</fullName>
    </recommendedName>
</protein>
<dbReference type="Proteomes" id="UP000187203">
    <property type="component" value="Unassembled WGS sequence"/>
</dbReference>
<dbReference type="InterPro" id="IPR001623">
    <property type="entry name" value="DnaJ_domain"/>
</dbReference>
<dbReference type="PROSITE" id="PS50076">
    <property type="entry name" value="DNAJ_2"/>
    <property type="match status" value="1"/>
</dbReference>
<dbReference type="PRINTS" id="PR00625">
    <property type="entry name" value="JDOMAIN"/>
</dbReference>
<accession>A0A1R3JWQ6</accession>
<sequence>MVDVVPKEIEEAKEKISGGDYLGARRILLQLKRDVPALDDISGMLAVCDTLFSASLGFMDCDFYFVLQIPPEATNSDIKASYNKLTVLIEPIANANNFPGAASALRMVQDAYSGLSNPEQRKVFDEKRARQLECYASGILDSEATETLCQTHENSSSCESPKMGCYKAGDDIITDAEVSINLGETQAQSSCLKDCNQDYYNFVNARKRDIYSVGQIWATYDEEGLPRKYARITWIDESSFRLLVSWLNPLRVTAHERKCNLPLATGSFKRGETRLDLDLSRFSHSVNYEKIGEDQSLYRIYPKKGEVWAIYKNFDGSRKPADVNSDQCRIVEIVDFSEKSGIMAVGLIEVPGWKSFFQRQQQQDGYRVSHTVSRKEMIFFSHQVPAHTVEGIHGIPKGSWYVEPDALPLGISTLELSCRSTAIMLY</sequence>
<dbReference type="SMART" id="SM00271">
    <property type="entry name" value="DnaJ"/>
    <property type="match status" value="1"/>
</dbReference>
<dbReference type="Pfam" id="PF00226">
    <property type="entry name" value="DnaJ"/>
    <property type="match status" value="1"/>
</dbReference>
<dbReference type="PANTHER" id="PTHR47374">
    <property type="entry name" value="ENDOSOME ANTIGEN-LIKE PROTEIN, PUTATIVE (DUF3444)-RELATED"/>
    <property type="match status" value="1"/>
</dbReference>
<evidence type="ECO:0000313" key="3">
    <source>
        <dbReference type="Proteomes" id="UP000187203"/>
    </source>
</evidence>
<dbReference type="InterPro" id="IPR036869">
    <property type="entry name" value="J_dom_sf"/>
</dbReference>
<dbReference type="InterPro" id="IPR024593">
    <property type="entry name" value="DUF3444"/>
</dbReference>
<dbReference type="PANTHER" id="PTHR47374:SF2">
    <property type="entry name" value="OS01G0927400 PROTEIN"/>
    <property type="match status" value="1"/>
</dbReference>